<protein>
    <recommendedName>
        <fullName evidence="1">DUF1330 domain-containing protein</fullName>
    </recommendedName>
</protein>
<dbReference type="Pfam" id="PF07045">
    <property type="entry name" value="DUF1330"/>
    <property type="match status" value="1"/>
</dbReference>
<evidence type="ECO:0000313" key="2">
    <source>
        <dbReference type="EMBL" id="PCJ25196.1"/>
    </source>
</evidence>
<proteinExistence type="predicted"/>
<dbReference type="Proteomes" id="UP000218327">
    <property type="component" value="Unassembled WGS sequence"/>
</dbReference>
<reference evidence="3" key="1">
    <citation type="submission" date="2017-08" db="EMBL/GenBank/DDBJ databases">
        <title>A dynamic microbial community with high functional redundancy inhabits the cold, oxic subseafloor aquifer.</title>
        <authorList>
            <person name="Tully B.J."/>
            <person name="Wheat C.G."/>
            <person name="Glazer B.T."/>
            <person name="Huber J.A."/>
        </authorList>
    </citation>
    <scope>NUCLEOTIDE SEQUENCE [LARGE SCALE GENOMIC DNA]</scope>
</reference>
<dbReference type="EMBL" id="NVVJ01000019">
    <property type="protein sequence ID" value="PCJ25196.1"/>
    <property type="molecule type" value="Genomic_DNA"/>
</dbReference>
<dbReference type="InterPro" id="IPR010753">
    <property type="entry name" value="DUF1330"/>
</dbReference>
<dbReference type="SUPFAM" id="SSF54909">
    <property type="entry name" value="Dimeric alpha+beta barrel"/>
    <property type="match status" value="1"/>
</dbReference>
<gene>
    <name evidence="2" type="ORF">COA96_07795</name>
</gene>
<evidence type="ECO:0000259" key="1">
    <source>
        <dbReference type="Pfam" id="PF07045"/>
    </source>
</evidence>
<dbReference type="Gene3D" id="3.30.70.100">
    <property type="match status" value="1"/>
</dbReference>
<evidence type="ECO:0000313" key="3">
    <source>
        <dbReference type="Proteomes" id="UP000218327"/>
    </source>
</evidence>
<sequence length="115" mass="13224">MSLAYPGKNMKGDTIYMFNALWFKPEGGKEKYQEYLRAAAPFVSQYDGKSDSAYQPEKAIIGEFDADLMFIVEWPNKEAFKSFVKDPGYQSVAHLRDEAIVNSLLIRLRKIDRMS</sequence>
<organism evidence="2 3">
    <name type="scientific">SAR86 cluster bacterium</name>
    <dbReference type="NCBI Taxonomy" id="2030880"/>
    <lineage>
        <taxon>Bacteria</taxon>
        <taxon>Pseudomonadati</taxon>
        <taxon>Pseudomonadota</taxon>
        <taxon>Gammaproteobacteria</taxon>
        <taxon>SAR86 cluster</taxon>
    </lineage>
</organism>
<comment type="caution">
    <text evidence="2">The sequence shown here is derived from an EMBL/GenBank/DDBJ whole genome shotgun (WGS) entry which is preliminary data.</text>
</comment>
<name>A0A2A5B2B0_9GAMM</name>
<feature type="domain" description="DUF1330" evidence="1">
    <location>
        <begin position="29"/>
        <end position="105"/>
    </location>
</feature>
<accession>A0A2A5B2B0</accession>
<dbReference type="InterPro" id="IPR011008">
    <property type="entry name" value="Dimeric_a/b-barrel"/>
</dbReference>
<dbReference type="AlphaFoldDB" id="A0A2A5B2B0"/>